<protein>
    <submittedName>
        <fullName evidence="8">Major facilitator superfamily domain-containing protein</fullName>
    </submittedName>
</protein>
<evidence type="ECO:0000313" key="8">
    <source>
        <dbReference type="EMBL" id="ORZ25621.1"/>
    </source>
</evidence>
<feature type="region of interest" description="Disordered" evidence="5">
    <location>
        <begin position="218"/>
        <end position="263"/>
    </location>
</feature>
<evidence type="ECO:0000313" key="9">
    <source>
        <dbReference type="Proteomes" id="UP000193560"/>
    </source>
</evidence>
<evidence type="ECO:0000256" key="1">
    <source>
        <dbReference type="ARBA" id="ARBA00004141"/>
    </source>
</evidence>
<feature type="region of interest" description="Disordered" evidence="5">
    <location>
        <begin position="142"/>
        <end position="204"/>
    </location>
</feature>
<proteinExistence type="predicted"/>
<name>A0A1X2J1D4_9FUNG</name>
<accession>A0A1X2J1D4</accession>
<feature type="compositionally biased region" description="Low complexity" evidence="5">
    <location>
        <begin position="249"/>
        <end position="263"/>
    </location>
</feature>
<dbReference type="PROSITE" id="PS50850">
    <property type="entry name" value="MFS"/>
    <property type="match status" value="1"/>
</dbReference>
<evidence type="ECO:0000256" key="3">
    <source>
        <dbReference type="ARBA" id="ARBA00022989"/>
    </source>
</evidence>
<feature type="transmembrane region" description="Helical" evidence="6">
    <location>
        <begin position="108"/>
        <end position="127"/>
    </location>
</feature>
<dbReference type="Pfam" id="PF07690">
    <property type="entry name" value="MFS_1"/>
    <property type="match status" value="1"/>
</dbReference>
<feature type="transmembrane region" description="Helical" evidence="6">
    <location>
        <begin position="316"/>
        <end position="337"/>
    </location>
</feature>
<reference evidence="8 9" key="1">
    <citation type="submission" date="2016-07" db="EMBL/GenBank/DDBJ databases">
        <title>Pervasive Adenine N6-methylation of Active Genes in Fungi.</title>
        <authorList>
            <consortium name="DOE Joint Genome Institute"/>
            <person name="Mondo S.J."/>
            <person name="Dannebaum R.O."/>
            <person name="Kuo R.C."/>
            <person name="Labutti K."/>
            <person name="Haridas S."/>
            <person name="Kuo A."/>
            <person name="Salamov A."/>
            <person name="Ahrendt S.R."/>
            <person name="Lipzen A."/>
            <person name="Sullivan W."/>
            <person name="Andreopoulos W.B."/>
            <person name="Clum A."/>
            <person name="Lindquist E."/>
            <person name="Daum C."/>
            <person name="Ramamoorthy G.K."/>
            <person name="Gryganskyi A."/>
            <person name="Culley D."/>
            <person name="Magnuson J.K."/>
            <person name="James T.Y."/>
            <person name="O'Malley M.A."/>
            <person name="Stajich J.E."/>
            <person name="Spatafora J.W."/>
            <person name="Visel A."/>
            <person name="Grigoriev I.V."/>
        </authorList>
    </citation>
    <scope>NUCLEOTIDE SEQUENCE [LARGE SCALE GENOMIC DNA]</scope>
    <source>
        <strain evidence="8 9">NRRL 1336</strain>
    </source>
</reference>
<dbReference type="PANTHER" id="PTHR23502:SF5">
    <property type="entry name" value="QUINIDINE RESISTANCE PROTEIN 3"/>
    <property type="match status" value="1"/>
</dbReference>
<dbReference type="InterPro" id="IPR020846">
    <property type="entry name" value="MFS_dom"/>
</dbReference>
<keyword evidence="3 6" id="KW-1133">Transmembrane helix</keyword>
<sequence>MIFFFFGSFSPPFLSFRFLYLNSLLIFTVASTGCALVTNVWALVILRCVQSIGTSVTMSVGAGTISDCWAVTERGAAFSFLFVGQFFGPLVGPIIGGGLTTGLGWRSTFWFCVAYGLFLFCFLFMFLPETYRLDKDWETPEVDEKQQQQQQQQQQEEEGVEHSQQQLQQRASASHLSTSEQISNNDTLRQETPENDGSQQGINNDSVDLEASIKSSRRNSLSSTVAHGGLTQYDGEDGNHHGDGTDHLSSSSSTSSSTSNKSNKFNPLRSVLLLRHLFVWMIAVQTGICFGTMFTIETIIPDLYTQYYGFESWQTGLSFMGAGIGNLLGSFLSGAISDYLLKRSRAKRGGKALTEDRLTLNAWPGGFIIVPLAGFVVWVSIVGFGIVCFGMSQVYAAGSAYLVDSIPGRGASVTAAANLLRMTMAAILSLIARPTVDAIGTGYFMLILATLNVMGMISYLIVKIKGQTMRLRAGYGENPK</sequence>
<keyword evidence="4 6" id="KW-0472">Membrane</keyword>
<evidence type="ECO:0000259" key="7">
    <source>
        <dbReference type="PROSITE" id="PS50850"/>
    </source>
</evidence>
<dbReference type="Gene3D" id="1.20.1720.10">
    <property type="entry name" value="Multidrug resistance protein D"/>
    <property type="match status" value="1"/>
</dbReference>
<feature type="compositionally biased region" description="Basic and acidic residues" evidence="5">
    <location>
        <begin position="237"/>
        <end position="246"/>
    </location>
</feature>
<dbReference type="AlphaFoldDB" id="A0A1X2J1D4"/>
<dbReference type="EMBL" id="MCGE01000001">
    <property type="protein sequence ID" value="ORZ25621.1"/>
    <property type="molecule type" value="Genomic_DNA"/>
</dbReference>
<feature type="compositionally biased region" description="Polar residues" evidence="5">
    <location>
        <begin position="178"/>
        <end position="187"/>
    </location>
</feature>
<feature type="transmembrane region" description="Helical" evidence="6">
    <location>
        <begin position="277"/>
        <end position="296"/>
    </location>
</feature>
<feature type="transmembrane region" description="Helical" evidence="6">
    <location>
        <begin position="384"/>
        <end position="403"/>
    </location>
</feature>
<dbReference type="OrthoDB" id="440553at2759"/>
<dbReference type="Proteomes" id="UP000193560">
    <property type="component" value="Unassembled WGS sequence"/>
</dbReference>
<dbReference type="InterPro" id="IPR036259">
    <property type="entry name" value="MFS_trans_sf"/>
</dbReference>
<comment type="subcellular location">
    <subcellularLocation>
        <location evidence="1">Membrane</location>
        <topology evidence="1">Multi-pass membrane protein</topology>
    </subcellularLocation>
</comment>
<dbReference type="InterPro" id="IPR011701">
    <property type="entry name" value="MFS"/>
</dbReference>
<evidence type="ECO:0000256" key="4">
    <source>
        <dbReference type="ARBA" id="ARBA00023136"/>
    </source>
</evidence>
<dbReference type="SUPFAM" id="SSF103473">
    <property type="entry name" value="MFS general substrate transporter"/>
    <property type="match status" value="1"/>
</dbReference>
<evidence type="ECO:0000256" key="5">
    <source>
        <dbReference type="SAM" id="MobiDB-lite"/>
    </source>
</evidence>
<feature type="transmembrane region" description="Helical" evidence="6">
    <location>
        <begin position="76"/>
        <end position="96"/>
    </location>
</feature>
<dbReference type="GO" id="GO:0005886">
    <property type="term" value="C:plasma membrane"/>
    <property type="evidence" value="ECO:0007669"/>
    <property type="project" value="TreeGrafter"/>
</dbReference>
<evidence type="ECO:0000256" key="2">
    <source>
        <dbReference type="ARBA" id="ARBA00022692"/>
    </source>
</evidence>
<feature type="transmembrane region" description="Helical" evidence="6">
    <location>
        <begin position="443"/>
        <end position="462"/>
    </location>
</feature>
<feature type="compositionally biased region" description="Low complexity" evidence="5">
    <location>
        <begin position="162"/>
        <end position="177"/>
    </location>
</feature>
<feature type="domain" description="Major facilitator superfamily (MFS) profile" evidence="7">
    <location>
        <begin position="1"/>
        <end position="467"/>
    </location>
</feature>
<feature type="transmembrane region" description="Helical" evidence="6">
    <location>
        <begin position="410"/>
        <end position="431"/>
    </location>
</feature>
<dbReference type="Gene3D" id="1.20.1250.20">
    <property type="entry name" value="MFS general substrate transporter like domains"/>
    <property type="match status" value="1"/>
</dbReference>
<organism evidence="8 9">
    <name type="scientific">Absidia repens</name>
    <dbReference type="NCBI Taxonomy" id="90262"/>
    <lineage>
        <taxon>Eukaryota</taxon>
        <taxon>Fungi</taxon>
        <taxon>Fungi incertae sedis</taxon>
        <taxon>Mucoromycota</taxon>
        <taxon>Mucoromycotina</taxon>
        <taxon>Mucoromycetes</taxon>
        <taxon>Mucorales</taxon>
        <taxon>Cunninghamellaceae</taxon>
        <taxon>Absidia</taxon>
    </lineage>
</organism>
<dbReference type="PANTHER" id="PTHR23502">
    <property type="entry name" value="MAJOR FACILITATOR SUPERFAMILY"/>
    <property type="match status" value="1"/>
</dbReference>
<dbReference type="STRING" id="90262.A0A1X2J1D4"/>
<feature type="transmembrane region" description="Helical" evidence="6">
    <location>
        <begin position="20"/>
        <end position="46"/>
    </location>
</feature>
<feature type="compositionally biased region" description="Polar residues" evidence="5">
    <location>
        <begin position="195"/>
        <end position="204"/>
    </location>
</feature>
<dbReference type="GO" id="GO:0022857">
    <property type="term" value="F:transmembrane transporter activity"/>
    <property type="evidence" value="ECO:0007669"/>
    <property type="project" value="InterPro"/>
</dbReference>
<keyword evidence="2 6" id="KW-0812">Transmembrane</keyword>
<feature type="transmembrane region" description="Helical" evidence="6">
    <location>
        <begin position="358"/>
        <end position="378"/>
    </location>
</feature>
<comment type="caution">
    <text evidence="8">The sequence shown here is derived from an EMBL/GenBank/DDBJ whole genome shotgun (WGS) entry which is preliminary data.</text>
</comment>
<evidence type="ECO:0000256" key="6">
    <source>
        <dbReference type="SAM" id="Phobius"/>
    </source>
</evidence>
<gene>
    <name evidence="8" type="ORF">BCR42DRAFT_400561</name>
</gene>
<keyword evidence="9" id="KW-1185">Reference proteome</keyword>